<dbReference type="HAMAP" id="MF_00195">
    <property type="entry name" value="GTPase_Der"/>
    <property type="match status" value="1"/>
</dbReference>
<dbReference type="InterPro" id="IPR032859">
    <property type="entry name" value="KH_dom-like"/>
</dbReference>
<dbReference type="InterPro" id="IPR005225">
    <property type="entry name" value="Small_GTP-bd"/>
</dbReference>
<accession>A0ABW5DN67</accession>
<evidence type="ECO:0000256" key="2">
    <source>
        <dbReference type="ARBA" id="ARBA00020953"/>
    </source>
</evidence>
<comment type="similarity">
    <text evidence="1 8 9 10">Belongs to the TRAFAC class TrmE-Era-EngA-EngB-Septin-like GTPase superfamily. EngA (Der) GTPase family.</text>
</comment>
<evidence type="ECO:0000256" key="1">
    <source>
        <dbReference type="ARBA" id="ARBA00008279"/>
    </source>
</evidence>
<comment type="caution">
    <text evidence="13">The sequence shown here is derived from an EMBL/GenBank/DDBJ whole genome shotgun (WGS) entry which is preliminary data.</text>
</comment>
<feature type="binding site" evidence="8">
    <location>
        <begin position="56"/>
        <end position="60"/>
    </location>
    <ligand>
        <name>GTP</name>
        <dbReference type="ChEBI" id="CHEBI:37565"/>
        <label>1</label>
    </ligand>
</feature>
<evidence type="ECO:0000256" key="10">
    <source>
        <dbReference type="RuleBase" id="RU004481"/>
    </source>
</evidence>
<feature type="binding site" evidence="8">
    <location>
        <begin position="119"/>
        <end position="122"/>
    </location>
    <ligand>
        <name>GTP</name>
        <dbReference type="ChEBI" id="CHEBI:37565"/>
        <label>1</label>
    </ligand>
</feature>
<dbReference type="InterPro" id="IPR027417">
    <property type="entry name" value="P-loop_NTPase"/>
</dbReference>
<gene>
    <name evidence="8 13" type="primary">der</name>
    <name evidence="13" type="ORF">ACFSM5_06270</name>
</gene>
<evidence type="ECO:0000256" key="6">
    <source>
        <dbReference type="ARBA" id="ARBA00023134"/>
    </source>
</evidence>
<feature type="binding site" evidence="8">
    <location>
        <begin position="321"/>
        <end position="324"/>
    </location>
    <ligand>
        <name>GTP</name>
        <dbReference type="ChEBI" id="CHEBI:37565"/>
        <label>2</label>
    </ligand>
</feature>
<dbReference type="NCBIfam" id="TIGR03594">
    <property type="entry name" value="GTPase_EngA"/>
    <property type="match status" value="1"/>
</dbReference>
<keyword evidence="5 8" id="KW-0547">Nucleotide-binding</keyword>
<proteinExistence type="inferred from homology"/>
<dbReference type="CDD" id="cd01895">
    <property type="entry name" value="EngA2"/>
    <property type="match status" value="1"/>
</dbReference>
<keyword evidence="4 10" id="KW-0677">Repeat</keyword>
<feature type="domain" description="EngA-type G" evidence="12">
    <location>
        <begin position="203"/>
        <end position="378"/>
    </location>
</feature>
<evidence type="ECO:0000313" key="14">
    <source>
        <dbReference type="Proteomes" id="UP001597295"/>
    </source>
</evidence>
<dbReference type="InterPro" id="IPR006073">
    <property type="entry name" value="GTP-bd"/>
</dbReference>
<sequence>MTLKVAIVGRPNVGKSTLFNRLVGRRVALVDDTPGVTRDRREGDGHLGDLDFTIIDTAGLEDVTDNSLEARMRRQTEAAIRDADITLFVIDARVGLTETDRFFAALVRRSDKPILLLANKAEGKAGADGLMESYELGLGEPIAISAEHGEGMADLYQFLRPLWIAKRAEEGIVEPSEDDLDFDSDVEGDETDEEAAYRANKPIQMAIVGRPNAGKSTMINALLGEERLLTGPEAGITRDSISVPFEFKGRKLKLVDTAGMRRKRGVTAKLEKLSVGETLRSIRFAEIVVLVLDGTLGLEKQDLTLASLVVQEGRGLVIAINKWDAVKNKDEMMQDIKDRLQISLPQVKGLPIITTSGLANRNLNTLLDAALALHAKWGFRVSTSKVNRWLGDAIETHSPPMVSGRRLKIRYATQIKQRPPTIALFTTRPDELPESYMRYLINSFRDTFGLEGVPVRVVLRKGDNPFVNED</sequence>
<keyword evidence="13" id="KW-0378">Hydrolase</keyword>
<dbReference type="PIRSF" id="PIRSF006485">
    <property type="entry name" value="GTP-binding_EngA"/>
    <property type="match status" value="1"/>
</dbReference>
<dbReference type="RefSeq" id="WP_379875448.1">
    <property type="nucleotide sequence ID" value="NZ_JBHUIP010000004.1"/>
</dbReference>
<dbReference type="Gene3D" id="3.30.300.20">
    <property type="match status" value="1"/>
</dbReference>
<evidence type="ECO:0000256" key="7">
    <source>
        <dbReference type="ARBA" id="ARBA00032345"/>
    </source>
</evidence>
<dbReference type="SUPFAM" id="SSF52540">
    <property type="entry name" value="P-loop containing nucleoside triphosphate hydrolases"/>
    <property type="match status" value="2"/>
</dbReference>
<dbReference type="Proteomes" id="UP001597295">
    <property type="component" value="Unassembled WGS sequence"/>
</dbReference>
<evidence type="ECO:0000259" key="12">
    <source>
        <dbReference type="PROSITE" id="PS51712"/>
    </source>
</evidence>
<dbReference type="Pfam" id="PF01926">
    <property type="entry name" value="MMR_HSR1"/>
    <property type="match status" value="2"/>
</dbReference>
<evidence type="ECO:0000256" key="4">
    <source>
        <dbReference type="ARBA" id="ARBA00022737"/>
    </source>
</evidence>
<dbReference type="PANTHER" id="PTHR43834:SF6">
    <property type="entry name" value="GTPASE DER"/>
    <property type="match status" value="1"/>
</dbReference>
<feature type="domain" description="EngA-type G" evidence="12">
    <location>
        <begin position="3"/>
        <end position="167"/>
    </location>
</feature>
<dbReference type="PANTHER" id="PTHR43834">
    <property type="entry name" value="GTPASE DER"/>
    <property type="match status" value="1"/>
</dbReference>
<keyword evidence="6 8" id="KW-0342">GTP-binding</keyword>
<evidence type="ECO:0000313" key="13">
    <source>
        <dbReference type="EMBL" id="MFD2262487.1"/>
    </source>
</evidence>
<evidence type="ECO:0000256" key="9">
    <source>
        <dbReference type="PROSITE-ProRule" id="PRU01049"/>
    </source>
</evidence>
<dbReference type="CDD" id="cd01894">
    <property type="entry name" value="EngA1"/>
    <property type="match status" value="1"/>
</dbReference>
<dbReference type="PRINTS" id="PR00326">
    <property type="entry name" value="GTP1OBG"/>
</dbReference>
<dbReference type="InterPro" id="IPR016484">
    <property type="entry name" value="GTPase_Der"/>
</dbReference>
<comment type="function">
    <text evidence="8 10">GTPase that plays an essential role in the late steps of ribosome biogenesis.</text>
</comment>
<feature type="binding site" evidence="8">
    <location>
        <begin position="9"/>
        <end position="16"/>
    </location>
    <ligand>
        <name>GTP</name>
        <dbReference type="ChEBI" id="CHEBI:37565"/>
        <label>1</label>
    </ligand>
</feature>
<dbReference type="InterPro" id="IPR031166">
    <property type="entry name" value="G_ENGA"/>
</dbReference>
<organism evidence="13 14">
    <name type="scientific">Lacibacterium aquatile</name>
    <dbReference type="NCBI Taxonomy" id="1168082"/>
    <lineage>
        <taxon>Bacteria</taxon>
        <taxon>Pseudomonadati</taxon>
        <taxon>Pseudomonadota</taxon>
        <taxon>Alphaproteobacteria</taxon>
        <taxon>Rhodospirillales</taxon>
        <taxon>Rhodospirillaceae</taxon>
    </lineage>
</organism>
<evidence type="ECO:0000256" key="8">
    <source>
        <dbReference type="HAMAP-Rule" id="MF_00195"/>
    </source>
</evidence>
<keyword evidence="3 8" id="KW-0690">Ribosome biogenesis</keyword>
<reference evidence="14" key="1">
    <citation type="journal article" date="2019" name="Int. J. Syst. Evol. Microbiol.">
        <title>The Global Catalogue of Microorganisms (GCM) 10K type strain sequencing project: providing services to taxonomists for standard genome sequencing and annotation.</title>
        <authorList>
            <consortium name="The Broad Institute Genomics Platform"/>
            <consortium name="The Broad Institute Genome Sequencing Center for Infectious Disease"/>
            <person name="Wu L."/>
            <person name="Ma J."/>
        </authorList>
    </citation>
    <scope>NUCLEOTIDE SEQUENCE [LARGE SCALE GENOMIC DNA]</scope>
    <source>
        <strain evidence="14">CGMCC 1.19062</strain>
    </source>
</reference>
<comment type="subunit">
    <text evidence="8">Associates with the 50S ribosomal subunit.</text>
</comment>
<dbReference type="Pfam" id="PF14714">
    <property type="entry name" value="KH_dom-like"/>
    <property type="match status" value="1"/>
</dbReference>
<dbReference type="EMBL" id="JBHUIP010000004">
    <property type="protein sequence ID" value="MFD2262487.1"/>
    <property type="molecule type" value="Genomic_DNA"/>
</dbReference>
<feature type="region of interest" description="Disordered" evidence="11">
    <location>
        <begin position="176"/>
        <end position="195"/>
    </location>
</feature>
<protein>
    <recommendedName>
        <fullName evidence="2 8">GTPase Der</fullName>
    </recommendedName>
    <alternativeName>
        <fullName evidence="7 8">GTP-binding protein EngA</fullName>
    </alternativeName>
</protein>
<feature type="binding site" evidence="8">
    <location>
        <begin position="256"/>
        <end position="260"/>
    </location>
    <ligand>
        <name>GTP</name>
        <dbReference type="ChEBI" id="CHEBI:37565"/>
        <label>2</label>
    </ligand>
</feature>
<keyword evidence="14" id="KW-1185">Reference proteome</keyword>
<feature type="binding site" evidence="8">
    <location>
        <begin position="209"/>
        <end position="216"/>
    </location>
    <ligand>
        <name>GTP</name>
        <dbReference type="ChEBI" id="CHEBI:37565"/>
        <label>2</label>
    </ligand>
</feature>
<dbReference type="PROSITE" id="PS51712">
    <property type="entry name" value="G_ENGA"/>
    <property type="match status" value="2"/>
</dbReference>
<dbReference type="Gene3D" id="3.40.50.300">
    <property type="entry name" value="P-loop containing nucleotide triphosphate hydrolases"/>
    <property type="match status" value="2"/>
</dbReference>
<evidence type="ECO:0000256" key="5">
    <source>
        <dbReference type="ARBA" id="ARBA00022741"/>
    </source>
</evidence>
<evidence type="ECO:0000256" key="11">
    <source>
        <dbReference type="SAM" id="MobiDB-lite"/>
    </source>
</evidence>
<name>A0ABW5DN67_9PROT</name>
<feature type="compositionally biased region" description="Acidic residues" evidence="11">
    <location>
        <begin position="176"/>
        <end position="194"/>
    </location>
</feature>
<dbReference type="InterPro" id="IPR015946">
    <property type="entry name" value="KH_dom-like_a/b"/>
</dbReference>
<dbReference type="GO" id="GO:0016787">
    <property type="term" value="F:hydrolase activity"/>
    <property type="evidence" value="ECO:0007669"/>
    <property type="project" value="UniProtKB-KW"/>
</dbReference>
<dbReference type="NCBIfam" id="TIGR00231">
    <property type="entry name" value="small_GTP"/>
    <property type="match status" value="2"/>
</dbReference>
<evidence type="ECO:0000256" key="3">
    <source>
        <dbReference type="ARBA" id="ARBA00022517"/>
    </source>
</evidence>